<evidence type="ECO:0000313" key="2">
    <source>
        <dbReference type="Proteomes" id="UP000059680"/>
    </source>
</evidence>
<protein>
    <submittedName>
        <fullName evidence="1">Os02g0145000 protein</fullName>
    </submittedName>
</protein>
<dbReference type="AlphaFoldDB" id="A0A0P0VER8"/>
<dbReference type="ExpressionAtlas" id="A0A0P0VER8">
    <property type="expression patterns" value="baseline and differential"/>
</dbReference>
<proteinExistence type="predicted"/>
<name>A0A0P0VER8_ORYSJ</name>
<reference evidence="2" key="1">
    <citation type="journal article" date="2005" name="Nature">
        <title>The map-based sequence of the rice genome.</title>
        <authorList>
            <consortium name="International rice genome sequencing project (IRGSP)"/>
            <person name="Matsumoto T."/>
            <person name="Wu J."/>
            <person name="Kanamori H."/>
            <person name="Katayose Y."/>
            <person name="Fujisawa M."/>
            <person name="Namiki N."/>
            <person name="Mizuno H."/>
            <person name="Yamamoto K."/>
            <person name="Antonio B.A."/>
            <person name="Baba T."/>
            <person name="Sakata K."/>
            <person name="Nagamura Y."/>
            <person name="Aoki H."/>
            <person name="Arikawa K."/>
            <person name="Arita K."/>
            <person name="Bito T."/>
            <person name="Chiden Y."/>
            <person name="Fujitsuka N."/>
            <person name="Fukunaka R."/>
            <person name="Hamada M."/>
            <person name="Harada C."/>
            <person name="Hayashi A."/>
            <person name="Hijishita S."/>
            <person name="Honda M."/>
            <person name="Hosokawa S."/>
            <person name="Ichikawa Y."/>
            <person name="Idonuma A."/>
            <person name="Iijima M."/>
            <person name="Ikeda M."/>
            <person name="Ikeno M."/>
            <person name="Ito K."/>
            <person name="Ito S."/>
            <person name="Ito T."/>
            <person name="Ito Y."/>
            <person name="Ito Y."/>
            <person name="Iwabuchi A."/>
            <person name="Kamiya K."/>
            <person name="Karasawa W."/>
            <person name="Kurita K."/>
            <person name="Katagiri S."/>
            <person name="Kikuta A."/>
            <person name="Kobayashi H."/>
            <person name="Kobayashi N."/>
            <person name="Machita K."/>
            <person name="Maehara T."/>
            <person name="Masukawa M."/>
            <person name="Mizubayashi T."/>
            <person name="Mukai Y."/>
            <person name="Nagasaki H."/>
            <person name="Nagata Y."/>
            <person name="Naito S."/>
            <person name="Nakashima M."/>
            <person name="Nakama Y."/>
            <person name="Nakamichi Y."/>
            <person name="Nakamura M."/>
            <person name="Meguro A."/>
            <person name="Negishi M."/>
            <person name="Ohta I."/>
            <person name="Ohta T."/>
            <person name="Okamoto M."/>
            <person name="Ono N."/>
            <person name="Saji S."/>
            <person name="Sakaguchi M."/>
            <person name="Sakai K."/>
            <person name="Shibata M."/>
            <person name="Shimokawa T."/>
            <person name="Song J."/>
            <person name="Takazaki Y."/>
            <person name="Terasawa K."/>
            <person name="Tsugane M."/>
            <person name="Tsuji K."/>
            <person name="Ueda S."/>
            <person name="Waki K."/>
            <person name="Yamagata H."/>
            <person name="Yamamoto M."/>
            <person name="Yamamoto S."/>
            <person name="Yamane H."/>
            <person name="Yoshiki S."/>
            <person name="Yoshihara R."/>
            <person name="Yukawa K."/>
            <person name="Zhong H."/>
            <person name="Yano M."/>
            <person name="Yuan Q."/>
            <person name="Ouyang S."/>
            <person name="Liu J."/>
            <person name="Jones K.M."/>
            <person name="Gansberger K."/>
            <person name="Moffat K."/>
            <person name="Hill J."/>
            <person name="Bera J."/>
            <person name="Fadrosh D."/>
            <person name="Jin S."/>
            <person name="Johri S."/>
            <person name="Kim M."/>
            <person name="Overton L."/>
            <person name="Reardon M."/>
            <person name="Tsitrin T."/>
            <person name="Vuong H."/>
            <person name="Weaver B."/>
            <person name="Ciecko A."/>
            <person name="Tallon L."/>
            <person name="Jackson J."/>
            <person name="Pai G."/>
            <person name="Aken S.V."/>
            <person name="Utterback T."/>
            <person name="Reidmuller S."/>
            <person name="Feldblyum T."/>
            <person name="Hsiao J."/>
            <person name="Zismann V."/>
            <person name="Iobst S."/>
            <person name="de Vazeille A.R."/>
            <person name="Buell C.R."/>
            <person name="Ying K."/>
            <person name="Li Y."/>
            <person name="Lu T."/>
            <person name="Huang Y."/>
            <person name="Zhao Q."/>
            <person name="Feng Q."/>
            <person name="Zhang L."/>
            <person name="Zhu J."/>
            <person name="Weng Q."/>
            <person name="Mu J."/>
            <person name="Lu Y."/>
            <person name="Fan D."/>
            <person name="Liu Y."/>
            <person name="Guan J."/>
            <person name="Zhang Y."/>
            <person name="Yu S."/>
            <person name="Liu X."/>
            <person name="Zhang Y."/>
            <person name="Hong G."/>
            <person name="Han B."/>
            <person name="Choisne N."/>
            <person name="Demange N."/>
            <person name="Orjeda G."/>
            <person name="Samain S."/>
            <person name="Cattolico L."/>
            <person name="Pelletier E."/>
            <person name="Couloux A."/>
            <person name="Segurens B."/>
            <person name="Wincker P."/>
            <person name="D'Hont A."/>
            <person name="Scarpelli C."/>
            <person name="Weissenbach J."/>
            <person name="Salanoubat M."/>
            <person name="Quetier F."/>
            <person name="Yu Y."/>
            <person name="Kim H.R."/>
            <person name="Rambo T."/>
            <person name="Currie J."/>
            <person name="Collura K."/>
            <person name="Luo M."/>
            <person name="Yang T."/>
            <person name="Ammiraju J.S.S."/>
            <person name="Engler F."/>
            <person name="Soderlund C."/>
            <person name="Wing R.A."/>
            <person name="Palmer L.E."/>
            <person name="de la Bastide M."/>
            <person name="Spiegel L."/>
            <person name="Nascimento L."/>
            <person name="Zutavern T."/>
            <person name="O'Shaughnessy A."/>
            <person name="Dike S."/>
            <person name="Dedhia N."/>
            <person name="Preston R."/>
            <person name="Balija V."/>
            <person name="McCombie W.R."/>
            <person name="Chow T."/>
            <person name="Chen H."/>
            <person name="Chung M."/>
            <person name="Chen C."/>
            <person name="Shaw J."/>
            <person name="Wu H."/>
            <person name="Hsiao K."/>
            <person name="Chao Y."/>
            <person name="Chu M."/>
            <person name="Cheng C."/>
            <person name="Hour A."/>
            <person name="Lee P."/>
            <person name="Lin S."/>
            <person name="Lin Y."/>
            <person name="Liou J."/>
            <person name="Liu S."/>
            <person name="Hsing Y."/>
            <person name="Raghuvanshi S."/>
            <person name="Mohanty A."/>
            <person name="Bharti A.K."/>
            <person name="Gaur A."/>
            <person name="Gupta V."/>
            <person name="Kumar D."/>
            <person name="Ravi V."/>
            <person name="Vij S."/>
            <person name="Kapur A."/>
            <person name="Khurana P."/>
            <person name="Khurana P."/>
            <person name="Khurana J.P."/>
            <person name="Tyagi A.K."/>
            <person name="Gaikwad K."/>
            <person name="Singh A."/>
            <person name="Dalal V."/>
            <person name="Srivastava S."/>
            <person name="Dixit A."/>
            <person name="Pal A.K."/>
            <person name="Ghazi I.A."/>
            <person name="Yadav M."/>
            <person name="Pandit A."/>
            <person name="Bhargava A."/>
            <person name="Sureshbabu K."/>
            <person name="Batra K."/>
            <person name="Sharma T.R."/>
            <person name="Mohapatra T."/>
            <person name="Singh N.K."/>
            <person name="Messing J."/>
            <person name="Nelson A.B."/>
            <person name="Fuks G."/>
            <person name="Kavchok S."/>
            <person name="Keizer G."/>
            <person name="Linton E."/>
            <person name="Llaca V."/>
            <person name="Song R."/>
            <person name="Tanyolac B."/>
            <person name="Young S."/>
            <person name="Ho-Il K."/>
            <person name="Hahn J.H."/>
            <person name="Sangsakoo G."/>
            <person name="Vanavichit A."/>
            <person name="de Mattos Luiz.A.T."/>
            <person name="Zimmer P.D."/>
            <person name="Malone G."/>
            <person name="Dellagostin O."/>
            <person name="de Oliveira A.C."/>
            <person name="Bevan M."/>
            <person name="Bancroft I."/>
            <person name="Minx P."/>
            <person name="Cordum H."/>
            <person name="Wilson R."/>
            <person name="Cheng Z."/>
            <person name="Jin W."/>
            <person name="Jiang J."/>
            <person name="Leong S.A."/>
            <person name="Iwama H."/>
            <person name="Gojobori T."/>
            <person name="Itoh T."/>
            <person name="Niimura Y."/>
            <person name="Fujii Y."/>
            <person name="Habara T."/>
            <person name="Sakai H."/>
            <person name="Sato Y."/>
            <person name="Wilson G."/>
            <person name="Kumar K."/>
            <person name="McCouch S."/>
            <person name="Juretic N."/>
            <person name="Hoen D."/>
            <person name="Wright S."/>
            <person name="Bruskiewich R."/>
            <person name="Bureau T."/>
            <person name="Miyao A."/>
            <person name="Hirochika H."/>
            <person name="Nishikawa T."/>
            <person name="Kadowaki K."/>
            <person name="Sugiura M."/>
            <person name="Burr B."/>
            <person name="Sasaki T."/>
        </authorList>
    </citation>
    <scope>NUCLEOTIDE SEQUENCE [LARGE SCALE GENOMIC DNA]</scope>
    <source>
        <strain evidence="2">cv. Nipponbare</strain>
    </source>
</reference>
<reference evidence="1 2" key="3">
    <citation type="journal article" date="2013" name="Rice">
        <title>Improvement of the Oryza sativa Nipponbare reference genome using next generation sequence and optical map data.</title>
        <authorList>
            <person name="Kawahara Y."/>
            <person name="de la Bastide M."/>
            <person name="Hamilton J.P."/>
            <person name="Kanamori H."/>
            <person name="McCombie W.R."/>
            <person name="Ouyang S."/>
            <person name="Schwartz D.C."/>
            <person name="Tanaka T."/>
            <person name="Wu J."/>
            <person name="Zhou S."/>
            <person name="Childs K.L."/>
            <person name="Davidson R.M."/>
            <person name="Lin H."/>
            <person name="Quesada-Ocampo L."/>
            <person name="Vaillancourt B."/>
            <person name="Sakai H."/>
            <person name="Lee S.S."/>
            <person name="Kim J."/>
            <person name="Numa H."/>
            <person name="Itoh T."/>
            <person name="Buell C.R."/>
            <person name="Matsumoto T."/>
        </authorList>
    </citation>
    <scope>NUCLEOTIDE SEQUENCE [LARGE SCALE GENOMIC DNA]</scope>
    <source>
        <strain evidence="2">cv. Nipponbare</strain>
    </source>
</reference>
<accession>A0A0P0VER8</accession>
<dbReference type="Gramene" id="Os02t0145000-02">
    <property type="protein sequence ID" value="Os02t0145000-02"/>
    <property type="gene ID" value="Os02g0145000"/>
</dbReference>
<dbReference type="EMBL" id="AP014958">
    <property type="protein sequence ID" value="BAS76952.1"/>
    <property type="molecule type" value="Genomic_DNA"/>
</dbReference>
<keyword evidence="2" id="KW-1185">Reference proteome</keyword>
<feature type="non-terminal residue" evidence="1">
    <location>
        <position position="1"/>
    </location>
</feature>
<reference evidence="1 2" key="2">
    <citation type="journal article" date="2013" name="Plant Cell Physiol.">
        <title>Rice Annotation Project Database (RAP-DB): an integrative and interactive database for rice genomics.</title>
        <authorList>
            <person name="Sakai H."/>
            <person name="Lee S.S."/>
            <person name="Tanaka T."/>
            <person name="Numa H."/>
            <person name="Kim J."/>
            <person name="Kawahara Y."/>
            <person name="Wakimoto H."/>
            <person name="Yang C.C."/>
            <person name="Iwamoto M."/>
            <person name="Abe T."/>
            <person name="Yamada Y."/>
            <person name="Muto A."/>
            <person name="Inokuchi H."/>
            <person name="Ikemura T."/>
            <person name="Matsumoto T."/>
            <person name="Sasaki T."/>
            <person name="Itoh T."/>
        </authorList>
    </citation>
    <scope>NUCLEOTIDE SEQUENCE [LARGE SCALE GENOMIC DNA]</scope>
    <source>
        <strain evidence="2">cv. Nipponbare</strain>
    </source>
</reference>
<gene>
    <name evidence="1" type="ordered locus">Os02g0145000</name>
    <name evidence="1" type="ORF">OSNPB_020145000</name>
</gene>
<evidence type="ECO:0000313" key="1">
    <source>
        <dbReference type="EMBL" id="BAS76952.1"/>
    </source>
</evidence>
<dbReference type="Proteomes" id="UP000059680">
    <property type="component" value="Chromosome 2"/>
</dbReference>
<sequence>HIYYSDENIFVGAIFSNTYAFGGLMFAKQFYSPKSLDDTKSWLMVIVVYMDNVA</sequence>
<organism evidence="1 2">
    <name type="scientific">Oryza sativa subsp. japonica</name>
    <name type="common">Rice</name>
    <dbReference type="NCBI Taxonomy" id="39947"/>
    <lineage>
        <taxon>Eukaryota</taxon>
        <taxon>Viridiplantae</taxon>
        <taxon>Streptophyta</taxon>
        <taxon>Embryophyta</taxon>
        <taxon>Tracheophyta</taxon>
        <taxon>Spermatophyta</taxon>
        <taxon>Magnoliopsida</taxon>
        <taxon>Liliopsida</taxon>
        <taxon>Poales</taxon>
        <taxon>Poaceae</taxon>
        <taxon>BOP clade</taxon>
        <taxon>Oryzoideae</taxon>
        <taxon>Oryzeae</taxon>
        <taxon>Oryzinae</taxon>
        <taxon>Oryza</taxon>
        <taxon>Oryza sativa</taxon>
    </lineage>
</organism>